<dbReference type="GO" id="GO:0035999">
    <property type="term" value="P:tetrahydrofolate interconversion"/>
    <property type="evidence" value="ECO:0007669"/>
    <property type="project" value="TreeGrafter"/>
</dbReference>
<feature type="binding site" evidence="4">
    <location>
        <begin position="4"/>
        <end position="8"/>
    </location>
    <ligand>
        <name>ATP</name>
        <dbReference type="ChEBI" id="CHEBI:30616"/>
    </ligand>
</feature>
<reference evidence="7" key="1">
    <citation type="journal article" date="2021" name="PeerJ">
        <title>Extensive microbial diversity within the chicken gut microbiome revealed by metagenomics and culture.</title>
        <authorList>
            <person name="Gilroy R."/>
            <person name="Ravi A."/>
            <person name="Getino M."/>
            <person name="Pursley I."/>
            <person name="Horton D.L."/>
            <person name="Alikhan N.F."/>
            <person name="Baker D."/>
            <person name="Gharbi K."/>
            <person name="Hall N."/>
            <person name="Watson M."/>
            <person name="Adriaenssens E.M."/>
            <person name="Foster-Nyarko E."/>
            <person name="Jarju S."/>
            <person name="Secka A."/>
            <person name="Antonio M."/>
            <person name="Oren A."/>
            <person name="Chaudhuri R.R."/>
            <person name="La Ragione R."/>
            <person name="Hildebrand F."/>
            <person name="Pallen M.J."/>
        </authorList>
    </citation>
    <scope>NUCLEOTIDE SEQUENCE</scope>
    <source>
        <strain evidence="7">ChiGjej4B4-12881</strain>
    </source>
</reference>
<feature type="binding site" evidence="4">
    <location>
        <position position="53"/>
    </location>
    <ligand>
        <name>substrate</name>
    </ligand>
</feature>
<feature type="compositionally biased region" description="Basic and acidic residues" evidence="6">
    <location>
        <begin position="1"/>
        <end position="15"/>
    </location>
</feature>
<dbReference type="Pfam" id="PF01812">
    <property type="entry name" value="5-FTHF_cyc-lig"/>
    <property type="match status" value="1"/>
</dbReference>
<dbReference type="EC" id="6.3.3.2" evidence="5"/>
<dbReference type="NCBIfam" id="TIGR02727">
    <property type="entry name" value="MTHFS_bact"/>
    <property type="match status" value="1"/>
</dbReference>
<dbReference type="GO" id="GO:0046872">
    <property type="term" value="F:metal ion binding"/>
    <property type="evidence" value="ECO:0007669"/>
    <property type="project" value="UniProtKB-KW"/>
</dbReference>
<organism evidence="7 8">
    <name type="scientific">Candidatus Lachnoclostridium stercoripullorum</name>
    <dbReference type="NCBI Taxonomy" id="2838635"/>
    <lineage>
        <taxon>Bacteria</taxon>
        <taxon>Bacillati</taxon>
        <taxon>Bacillota</taxon>
        <taxon>Clostridia</taxon>
        <taxon>Lachnospirales</taxon>
        <taxon>Lachnospiraceae</taxon>
    </lineage>
</organism>
<keyword evidence="3 4" id="KW-0067">ATP-binding</keyword>
<sequence length="188" mass="20893">MLEKDEARKLGRAGREGMSAGERQRAGDSAARRLISLLGEADRVLCFASLPLELGTDALLRGLWSRGVRTALPRVEGREMHFYEVRAFSDLAPGAMGIREPAFGEHPVRWPGAPAVTPGLAFDGSGGRAGYGGGYYDRFFAQEPDHPAIGYCFDRQVLEEEILLDVHDRRMNWIVTENRVIDCGKCWR</sequence>
<dbReference type="InterPro" id="IPR024185">
    <property type="entry name" value="FTHF_cligase-like_sf"/>
</dbReference>
<name>A0A9D1W6N1_9FIRM</name>
<protein>
    <recommendedName>
        <fullName evidence="5">5-formyltetrahydrofolate cyclo-ligase</fullName>
        <ecNumber evidence="5">6.3.3.2</ecNumber>
    </recommendedName>
</protein>
<accession>A0A9D1W6N1</accession>
<dbReference type="PANTHER" id="PTHR23407:SF1">
    <property type="entry name" value="5-FORMYLTETRAHYDROFOLATE CYCLO-LIGASE"/>
    <property type="match status" value="1"/>
</dbReference>
<dbReference type="SUPFAM" id="SSF100950">
    <property type="entry name" value="NagB/RpiA/CoA transferase-like"/>
    <property type="match status" value="1"/>
</dbReference>
<keyword evidence="7" id="KW-0436">Ligase</keyword>
<proteinExistence type="inferred from homology"/>
<evidence type="ECO:0000256" key="2">
    <source>
        <dbReference type="ARBA" id="ARBA00022741"/>
    </source>
</evidence>
<comment type="caution">
    <text evidence="7">The sequence shown here is derived from an EMBL/GenBank/DDBJ whole genome shotgun (WGS) entry which is preliminary data.</text>
</comment>
<evidence type="ECO:0000256" key="4">
    <source>
        <dbReference type="PIRSR" id="PIRSR006806-1"/>
    </source>
</evidence>
<comment type="similarity">
    <text evidence="1 5">Belongs to the 5-formyltetrahydrofolate cyclo-ligase family.</text>
</comment>
<comment type="catalytic activity">
    <reaction evidence="5">
        <text>(6S)-5-formyl-5,6,7,8-tetrahydrofolate + ATP = (6R)-5,10-methenyltetrahydrofolate + ADP + phosphate</text>
        <dbReference type="Rhea" id="RHEA:10488"/>
        <dbReference type="ChEBI" id="CHEBI:30616"/>
        <dbReference type="ChEBI" id="CHEBI:43474"/>
        <dbReference type="ChEBI" id="CHEBI:57455"/>
        <dbReference type="ChEBI" id="CHEBI:57457"/>
        <dbReference type="ChEBI" id="CHEBI:456216"/>
        <dbReference type="EC" id="6.3.3.2"/>
    </reaction>
</comment>
<dbReference type="GO" id="GO:0005524">
    <property type="term" value="F:ATP binding"/>
    <property type="evidence" value="ECO:0007669"/>
    <property type="project" value="UniProtKB-KW"/>
</dbReference>
<dbReference type="InterPro" id="IPR002698">
    <property type="entry name" value="FTHF_cligase"/>
</dbReference>
<dbReference type="AlphaFoldDB" id="A0A9D1W6N1"/>
<evidence type="ECO:0000256" key="6">
    <source>
        <dbReference type="SAM" id="MobiDB-lite"/>
    </source>
</evidence>
<feature type="region of interest" description="Disordered" evidence="6">
    <location>
        <begin position="1"/>
        <end position="25"/>
    </location>
</feature>
<dbReference type="InterPro" id="IPR037171">
    <property type="entry name" value="NagB/RpiA_transferase-like"/>
</dbReference>
<dbReference type="EMBL" id="DXEU01000206">
    <property type="protein sequence ID" value="HIX53344.1"/>
    <property type="molecule type" value="Genomic_DNA"/>
</dbReference>
<dbReference type="PANTHER" id="PTHR23407">
    <property type="entry name" value="ATPASE INHIBITOR/5-FORMYLTETRAHYDROFOLATE CYCLO-LIGASE"/>
    <property type="match status" value="1"/>
</dbReference>
<dbReference type="Proteomes" id="UP000886780">
    <property type="component" value="Unassembled WGS sequence"/>
</dbReference>
<dbReference type="GO" id="GO:0009396">
    <property type="term" value="P:folic acid-containing compound biosynthetic process"/>
    <property type="evidence" value="ECO:0007669"/>
    <property type="project" value="TreeGrafter"/>
</dbReference>
<evidence type="ECO:0000256" key="5">
    <source>
        <dbReference type="RuleBase" id="RU361279"/>
    </source>
</evidence>
<keyword evidence="2 4" id="KW-0547">Nucleotide-binding</keyword>
<evidence type="ECO:0000256" key="3">
    <source>
        <dbReference type="ARBA" id="ARBA00022840"/>
    </source>
</evidence>
<evidence type="ECO:0000313" key="8">
    <source>
        <dbReference type="Proteomes" id="UP000886780"/>
    </source>
</evidence>
<keyword evidence="5" id="KW-0479">Metal-binding</keyword>
<gene>
    <name evidence="7" type="ORF">IAA28_11155</name>
</gene>
<reference evidence="7" key="2">
    <citation type="submission" date="2021-04" db="EMBL/GenBank/DDBJ databases">
        <authorList>
            <person name="Gilroy R."/>
        </authorList>
    </citation>
    <scope>NUCLEOTIDE SEQUENCE</scope>
    <source>
        <strain evidence="7">ChiGjej4B4-12881</strain>
    </source>
</reference>
<evidence type="ECO:0000256" key="1">
    <source>
        <dbReference type="ARBA" id="ARBA00010638"/>
    </source>
</evidence>
<feature type="binding site" evidence="4">
    <location>
        <begin position="128"/>
        <end position="136"/>
    </location>
    <ligand>
        <name>ATP</name>
        <dbReference type="ChEBI" id="CHEBI:30616"/>
    </ligand>
</feature>
<comment type="cofactor">
    <cofactor evidence="5">
        <name>Mg(2+)</name>
        <dbReference type="ChEBI" id="CHEBI:18420"/>
    </cofactor>
</comment>
<dbReference type="GO" id="GO:0030272">
    <property type="term" value="F:5-formyltetrahydrofolate cyclo-ligase activity"/>
    <property type="evidence" value="ECO:0007669"/>
    <property type="project" value="UniProtKB-EC"/>
</dbReference>
<dbReference type="PIRSF" id="PIRSF006806">
    <property type="entry name" value="FTHF_cligase"/>
    <property type="match status" value="1"/>
</dbReference>
<keyword evidence="5" id="KW-0460">Magnesium</keyword>
<dbReference type="Gene3D" id="3.40.50.10420">
    <property type="entry name" value="NagB/RpiA/CoA transferase-like"/>
    <property type="match status" value="1"/>
</dbReference>
<evidence type="ECO:0000313" key="7">
    <source>
        <dbReference type="EMBL" id="HIX53344.1"/>
    </source>
</evidence>